<proteinExistence type="predicted"/>
<accession>A0A1I3JGG3</accession>
<name>A0A1I3JGG3_9HYPH</name>
<keyword evidence="2" id="KW-1185">Reference proteome</keyword>
<evidence type="ECO:0000313" key="1">
    <source>
        <dbReference type="EMBL" id="SFI59351.1"/>
    </source>
</evidence>
<sequence length="87" mass="9356">MTKTIQLKTPIEHNGTTYTELTFREATTGDVATAEAVGGGDFMQTLAIVASITGVPLPAIRQISMREFKRLAEEVKDLLGESEESAA</sequence>
<reference evidence="2" key="1">
    <citation type="submission" date="2016-10" db="EMBL/GenBank/DDBJ databases">
        <authorList>
            <person name="Varghese N."/>
            <person name="Submissions S."/>
        </authorList>
    </citation>
    <scope>NUCLEOTIDE SEQUENCE [LARGE SCALE GENOMIC DNA]</scope>
    <source>
        <strain evidence="2">DSM 21857</strain>
    </source>
</reference>
<organism evidence="1 2">
    <name type="scientific">Aquamicrobium aerolatum DSM 21857</name>
    <dbReference type="NCBI Taxonomy" id="1121003"/>
    <lineage>
        <taxon>Bacteria</taxon>
        <taxon>Pseudomonadati</taxon>
        <taxon>Pseudomonadota</taxon>
        <taxon>Alphaproteobacteria</taxon>
        <taxon>Hyphomicrobiales</taxon>
        <taxon>Phyllobacteriaceae</taxon>
        <taxon>Aerobium</taxon>
    </lineage>
</organism>
<dbReference type="InterPro" id="IPR019289">
    <property type="entry name" value="Phage_tail_E/E"/>
</dbReference>
<dbReference type="STRING" id="1121003.SAMN03080618_00847"/>
<dbReference type="EMBL" id="FORF01000004">
    <property type="protein sequence ID" value="SFI59351.1"/>
    <property type="molecule type" value="Genomic_DNA"/>
</dbReference>
<protein>
    <submittedName>
        <fullName evidence="1">Phage tail assembly chaperone protein, E, or 41 or 14</fullName>
    </submittedName>
</protein>
<dbReference type="AlphaFoldDB" id="A0A1I3JGG3"/>
<gene>
    <name evidence="1" type="ORF">SAMN03080618_00847</name>
</gene>
<evidence type="ECO:0000313" key="2">
    <source>
        <dbReference type="Proteomes" id="UP000242763"/>
    </source>
</evidence>
<dbReference type="Proteomes" id="UP000242763">
    <property type="component" value="Unassembled WGS sequence"/>
</dbReference>
<dbReference type="Pfam" id="PF10109">
    <property type="entry name" value="Phage_TAC_7"/>
    <property type="match status" value="1"/>
</dbReference>
<dbReference type="RefSeq" id="WP_175556629.1">
    <property type="nucleotide sequence ID" value="NZ_FORF01000004.1"/>
</dbReference>